<dbReference type="InterPro" id="IPR026888">
    <property type="entry name" value="AcetylCoA_hyd_C"/>
</dbReference>
<dbReference type="PATRIC" id="fig|1280951.3.peg.3159"/>
<dbReference type="EMBL" id="ARYI01000017">
    <property type="protein sequence ID" value="KCZ87901.1"/>
    <property type="molecule type" value="Genomic_DNA"/>
</dbReference>
<organism evidence="2 3">
    <name type="scientific">Hyphomonas hirschiana VP5</name>
    <dbReference type="NCBI Taxonomy" id="1280951"/>
    <lineage>
        <taxon>Bacteria</taxon>
        <taxon>Pseudomonadati</taxon>
        <taxon>Pseudomonadota</taxon>
        <taxon>Alphaproteobacteria</taxon>
        <taxon>Hyphomonadales</taxon>
        <taxon>Hyphomonadaceae</taxon>
        <taxon>Hyphomonas</taxon>
    </lineage>
</organism>
<evidence type="ECO:0000313" key="2">
    <source>
        <dbReference type="EMBL" id="KCZ87901.1"/>
    </source>
</evidence>
<dbReference type="AlphaFoldDB" id="A0A059FBG3"/>
<keyword evidence="3" id="KW-1185">Reference proteome</keyword>
<dbReference type="OrthoDB" id="9801795at2"/>
<comment type="caution">
    <text evidence="2">The sequence shown here is derived from an EMBL/GenBank/DDBJ whole genome shotgun (WGS) entry which is preliminary data.</text>
</comment>
<sequence length="417" mass="44562">MPYPSLAEAFEQFRHRLPAQARLFIGGASGEPLGLARLFKAEPDLSSGLTFLGAWIAGINITDWAGFHNNAYAETIFLPPAQRPSYDAGRTRFLPLSYSQAWQWMATTPLHGAVVLVSPPDGDGNVSLGVSPDYSPLIFQRSDVPVLGIICPHMPAPPNAPKIPLSKFAQLAEDDHPLLVLPGGPLPPAFGTIASHIANLIDAGDALQFGVGNVQQAILTALKGRRGLRIYSGMVSDPILGMMDDDPTLRVDTGVAVGTPALYARMATAQNVHFHPVSKTHFASALAAVPRLRAINSVIEIDLFGQANAEFIGGRQVAGQGGLNDFLRGAALSEGGLAITALMATAKGGEISRIVPRLPPNAVTVMRTDMDVVITEFGTARLRGKSMEARAEALIAIADPRHRPMLAEEWEAMRRRI</sequence>
<dbReference type="InterPro" id="IPR038460">
    <property type="entry name" value="AcetylCoA_hyd_C_sf"/>
</dbReference>
<dbReference type="Proteomes" id="UP000025061">
    <property type="component" value="Unassembled WGS sequence"/>
</dbReference>
<dbReference type="SUPFAM" id="SSF100950">
    <property type="entry name" value="NagB/RpiA/CoA transferase-like"/>
    <property type="match status" value="2"/>
</dbReference>
<dbReference type="InterPro" id="IPR037171">
    <property type="entry name" value="NagB/RpiA_transferase-like"/>
</dbReference>
<dbReference type="GO" id="GO:0008775">
    <property type="term" value="F:acetate CoA-transferase activity"/>
    <property type="evidence" value="ECO:0007669"/>
    <property type="project" value="InterPro"/>
</dbReference>
<dbReference type="RefSeq" id="WP_011647314.1">
    <property type="nucleotide sequence ID" value="NZ_ARYI01000017.1"/>
</dbReference>
<dbReference type="PANTHER" id="PTHR21432">
    <property type="entry name" value="ACETYL-COA HYDROLASE-RELATED"/>
    <property type="match status" value="1"/>
</dbReference>
<dbReference type="InterPro" id="IPR046433">
    <property type="entry name" value="ActCoA_hydro"/>
</dbReference>
<keyword evidence="2" id="KW-0808">Transferase</keyword>
<dbReference type="Gene3D" id="3.40.1080.20">
    <property type="entry name" value="Acetyl-CoA hydrolase/transferase C-terminal domain"/>
    <property type="match status" value="1"/>
</dbReference>
<dbReference type="GO" id="GO:0006083">
    <property type="term" value="P:acetate metabolic process"/>
    <property type="evidence" value="ECO:0007669"/>
    <property type="project" value="InterPro"/>
</dbReference>
<dbReference type="Pfam" id="PF13336">
    <property type="entry name" value="AcetylCoA_hyd_C"/>
    <property type="match status" value="1"/>
</dbReference>
<dbReference type="Gene3D" id="3.40.1080.10">
    <property type="entry name" value="Glutaconate Coenzyme A-transferase"/>
    <property type="match status" value="1"/>
</dbReference>
<proteinExistence type="predicted"/>
<name>A0A059FBG3_9PROT</name>
<protein>
    <submittedName>
        <fullName evidence="2">Putative 4-hydroxybutyrate coenzyme A transferase</fullName>
    </submittedName>
</protein>
<accession>A0A059FBG3</accession>
<reference evidence="2 3" key="1">
    <citation type="submission" date="2013-04" db="EMBL/GenBank/DDBJ databases">
        <title>Hyphomonas hirschiana VP5 Genome Sequencing.</title>
        <authorList>
            <person name="Lai Q."/>
            <person name="Shao Z."/>
        </authorList>
    </citation>
    <scope>NUCLEOTIDE SEQUENCE [LARGE SCALE GENOMIC DNA]</scope>
    <source>
        <strain evidence="2 3">VP5</strain>
    </source>
</reference>
<evidence type="ECO:0000259" key="1">
    <source>
        <dbReference type="Pfam" id="PF13336"/>
    </source>
</evidence>
<dbReference type="PANTHER" id="PTHR21432:SF20">
    <property type="entry name" value="ACETYL-COA HYDROLASE"/>
    <property type="match status" value="1"/>
</dbReference>
<dbReference type="Gene3D" id="3.30.750.70">
    <property type="entry name" value="4-hydroxybutyrate coenzyme like domains"/>
    <property type="match status" value="1"/>
</dbReference>
<gene>
    <name evidence="2" type="ORF">HHI_15658</name>
</gene>
<evidence type="ECO:0000313" key="3">
    <source>
        <dbReference type="Proteomes" id="UP000025061"/>
    </source>
</evidence>
<feature type="domain" description="Acetyl-CoA hydrolase/transferase C-terminal" evidence="1">
    <location>
        <begin position="258"/>
        <end position="409"/>
    </location>
</feature>